<sequence length="165" mass="19584">MHPWGILEAEMIFPHHKEIIRLFDIKNCISQHFILENDYLNIYGIDINNHQDRYFTIGENKRQKFAFPLDEKEITVIIQVKNVVKGKFVTDNWIEAQISSEITLEMKEDLIEISFKYKEAFASDNEPFGPIKGHEVDIRLKVERPHPPLLRRPAYQDGFRAREEF</sequence>
<dbReference type="EMBL" id="AVOT02000015">
    <property type="protein sequence ID" value="MBW0460439.1"/>
    <property type="molecule type" value="Genomic_DNA"/>
</dbReference>
<evidence type="ECO:0000313" key="1">
    <source>
        <dbReference type="EMBL" id="MBW0460439.1"/>
    </source>
</evidence>
<name>A0A9Q3B839_9BASI</name>
<comment type="caution">
    <text evidence="1">The sequence shown here is derived from an EMBL/GenBank/DDBJ whole genome shotgun (WGS) entry which is preliminary data.</text>
</comment>
<accession>A0A9Q3B839</accession>
<reference evidence="1" key="1">
    <citation type="submission" date="2021-03" db="EMBL/GenBank/DDBJ databases">
        <title>Draft genome sequence of rust myrtle Austropuccinia psidii MF-1, a brazilian biotype.</title>
        <authorList>
            <person name="Quecine M.C."/>
            <person name="Pachon D.M.R."/>
            <person name="Bonatelli M.L."/>
            <person name="Correr F.H."/>
            <person name="Franceschini L.M."/>
            <person name="Leite T.F."/>
            <person name="Margarido G.R.A."/>
            <person name="Almeida C.A."/>
            <person name="Ferrarezi J.A."/>
            <person name="Labate C.A."/>
        </authorList>
    </citation>
    <scope>NUCLEOTIDE SEQUENCE</scope>
    <source>
        <strain evidence="1">MF-1</strain>
    </source>
</reference>
<keyword evidence="2" id="KW-1185">Reference proteome</keyword>
<gene>
    <name evidence="1" type="ORF">O181_000154</name>
</gene>
<protein>
    <submittedName>
        <fullName evidence="1">Uncharacterized protein</fullName>
    </submittedName>
</protein>
<proteinExistence type="predicted"/>
<dbReference type="AlphaFoldDB" id="A0A9Q3B839"/>
<evidence type="ECO:0000313" key="2">
    <source>
        <dbReference type="Proteomes" id="UP000765509"/>
    </source>
</evidence>
<organism evidence="1 2">
    <name type="scientific">Austropuccinia psidii MF-1</name>
    <dbReference type="NCBI Taxonomy" id="1389203"/>
    <lineage>
        <taxon>Eukaryota</taxon>
        <taxon>Fungi</taxon>
        <taxon>Dikarya</taxon>
        <taxon>Basidiomycota</taxon>
        <taxon>Pucciniomycotina</taxon>
        <taxon>Pucciniomycetes</taxon>
        <taxon>Pucciniales</taxon>
        <taxon>Sphaerophragmiaceae</taxon>
        <taxon>Austropuccinia</taxon>
    </lineage>
</organism>
<dbReference type="Proteomes" id="UP000765509">
    <property type="component" value="Unassembled WGS sequence"/>
</dbReference>